<comment type="caution">
    <text evidence="4">The sequence shown here is derived from an EMBL/GenBank/DDBJ whole genome shotgun (WGS) entry which is preliminary data.</text>
</comment>
<keyword evidence="2" id="KW-0802">TPR repeat</keyword>
<evidence type="ECO:0000313" key="5">
    <source>
        <dbReference type="Proteomes" id="UP001431783"/>
    </source>
</evidence>
<dbReference type="PANTHER" id="PTHR22767">
    <property type="entry name" value="N-TERMINAL ACETYLTRANSFERASE-RELATED"/>
    <property type="match status" value="1"/>
</dbReference>
<keyword evidence="5" id="KW-1185">Reference proteome</keyword>
<comment type="similarity">
    <text evidence="1">Belongs to the MDM20/NAA25 family.</text>
</comment>
<dbReference type="Gene3D" id="1.25.40.1040">
    <property type="match status" value="1"/>
</dbReference>
<organism evidence="4 5">
    <name type="scientific">Henosepilachna vigintioctopunctata</name>
    <dbReference type="NCBI Taxonomy" id="420089"/>
    <lineage>
        <taxon>Eukaryota</taxon>
        <taxon>Metazoa</taxon>
        <taxon>Ecdysozoa</taxon>
        <taxon>Arthropoda</taxon>
        <taxon>Hexapoda</taxon>
        <taxon>Insecta</taxon>
        <taxon>Pterygota</taxon>
        <taxon>Neoptera</taxon>
        <taxon>Endopterygota</taxon>
        <taxon>Coleoptera</taxon>
        <taxon>Polyphaga</taxon>
        <taxon>Cucujiformia</taxon>
        <taxon>Coccinelloidea</taxon>
        <taxon>Coccinellidae</taxon>
        <taxon>Epilachninae</taxon>
        <taxon>Epilachnini</taxon>
        <taxon>Henosepilachna</taxon>
    </lineage>
</organism>
<dbReference type="AlphaFoldDB" id="A0AAW1VCL1"/>
<evidence type="ECO:0000313" key="4">
    <source>
        <dbReference type="EMBL" id="KAK9892450.1"/>
    </source>
</evidence>
<evidence type="ECO:0000256" key="3">
    <source>
        <dbReference type="ARBA" id="ARBA00029872"/>
    </source>
</evidence>
<evidence type="ECO:0000256" key="2">
    <source>
        <dbReference type="ARBA" id="ARBA00022803"/>
    </source>
</evidence>
<gene>
    <name evidence="4" type="ORF">WA026_019902</name>
</gene>
<dbReference type="Pfam" id="PF09797">
    <property type="entry name" value="NatB_MDM20"/>
    <property type="match status" value="1"/>
</dbReference>
<dbReference type="InterPro" id="IPR011990">
    <property type="entry name" value="TPR-like_helical_dom_sf"/>
</dbReference>
<dbReference type="SUPFAM" id="SSF48452">
    <property type="entry name" value="TPR-like"/>
    <property type="match status" value="1"/>
</dbReference>
<sequence>MSSKNHVQDNSVAERRLRPIYEWLDSGNNKKSLQECEKVLKKTPNLLCAKALKALTLLRIGKESESIMVLDSLTEEKPTDEATLQAMTLCCRELQQVERICKIYETAVKLDPTNEELHTHLFMSYVRICDFKSQQKAAMSLYKFKPKNPYYCWAVMSIVLQASRGEGKSDPKKKQLLLSLAERMMDKLIVENKMDAEQQVQLYIMILEQQEKYKEILQVLDGSLGAKLSCTDISQAKIPYLKMLQKWNDVNLISKKILAKSVDKWNIWKDYINSVIEIISDNKNINSTDNHDLGDSDIETVDDSPEKAHEFICRLVENGADNGFLLRGPYLARFELCLKLSEKNMDTFELLGDVTELFVEYFRKFGHKPCCVTDLRSYLKLLNEEKKADLSTRLLKDVGISATNIPKSEQQMQRHICALQLSRLCGSHRRLPDFHLKALVTAFSLHYQHGYQSYGNLLLSTDLGPSDPYGLLAVHVLYDLARVQNSPEPIVVALVLLECLLKNSPSNFHAKLLAVRLYHTVGGGIGAQNMYNSLEIKHLQLDSLGYIHCSRLPTTGLIGLATTFYDATLKFFASNYKDSSDHLTSSYKFGSFAKLDEFMDFREKLNNSIHYATVTVDRIMLTFMCCLNMEALMYSVEVVPKWDLLRNNNDLNVYVSWDPERINTPPEESLEIKNLFQQDIDFLKLRTQVVWCITAALDLIKSTDGVRENHIQRLGKLIEDWKIFEDIIREKKHEPINQDRITLPLPSRLHSFLDCAYQDILGNLLRFLIAIVQEDSVQRKELAIKIKTDLSKLTENVECIMKGTSDFLQLRTTMEYVVNNVEIICISCIICNICHDLVKPIQSKKGKKNPVESKGRDTVIDVIDCLKTTIIKFVTSLHLWQAVSTRTDIEVELECLNLNNNGNSVFQNILSSHVQAVNELQSVLNTKLKLINVNS</sequence>
<dbReference type="InterPro" id="IPR019183">
    <property type="entry name" value="NAA25_NatB_aux_su"/>
</dbReference>
<name>A0AAW1VCL1_9CUCU</name>
<dbReference type="Proteomes" id="UP001431783">
    <property type="component" value="Unassembled WGS sequence"/>
</dbReference>
<evidence type="ECO:0000256" key="1">
    <source>
        <dbReference type="ARBA" id="ARBA00006298"/>
    </source>
</evidence>
<protein>
    <recommendedName>
        <fullName evidence="3">N-terminal acetyltransferase B complex subunit MDM20 homolog</fullName>
    </recommendedName>
</protein>
<accession>A0AAW1VCL1</accession>
<dbReference type="GO" id="GO:0031416">
    <property type="term" value="C:NatB complex"/>
    <property type="evidence" value="ECO:0007669"/>
    <property type="project" value="TreeGrafter"/>
</dbReference>
<proteinExistence type="inferred from homology"/>
<dbReference type="PANTHER" id="PTHR22767:SF3">
    <property type="entry name" value="N-ALPHA-ACETYLTRANSFERASE 25, NATB AUXILIARY SUBUNIT"/>
    <property type="match status" value="1"/>
</dbReference>
<reference evidence="4 5" key="1">
    <citation type="submission" date="2023-03" db="EMBL/GenBank/DDBJ databases">
        <title>Genome insight into feeding habits of ladybird beetles.</title>
        <authorList>
            <person name="Li H.-S."/>
            <person name="Huang Y.-H."/>
            <person name="Pang H."/>
        </authorList>
    </citation>
    <scope>NUCLEOTIDE SEQUENCE [LARGE SCALE GENOMIC DNA]</scope>
    <source>
        <strain evidence="4">SYSU_2023b</strain>
        <tissue evidence="4">Whole body</tissue>
    </source>
</reference>
<dbReference type="EMBL" id="JARQZJ010000134">
    <property type="protein sequence ID" value="KAK9892450.1"/>
    <property type="molecule type" value="Genomic_DNA"/>
</dbReference>